<dbReference type="PROSITE" id="PS50262">
    <property type="entry name" value="G_PROTEIN_RECEP_F1_2"/>
    <property type="match status" value="1"/>
</dbReference>
<dbReference type="InterPro" id="IPR000276">
    <property type="entry name" value="GPCR_Rhodpsn"/>
</dbReference>
<dbReference type="EMBL" id="VEVO01000015">
    <property type="protein sequence ID" value="KAF0030041.1"/>
    <property type="molecule type" value="Genomic_DNA"/>
</dbReference>
<dbReference type="InterPro" id="IPR052921">
    <property type="entry name" value="GPCR1_Superfamily_Member"/>
</dbReference>
<feature type="transmembrane region" description="Helical" evidence="6">
    <location>
        <begin position="56"/>
        <end position="75"/>
    </location>
</feature>
<dbReference type="GO" id="GO:0004984">
    <property type="term" value="F:olfactory receptor activity"/>
    <property type="evidence" value="ECO:0007669"/>
    <property type="project" value="InterPro"/>
</dbReference>
<organism evidence="8 9">
    <name type="scientific">Scophthalmus maximus</name>
    <name type="common">Turbot</name>
    <name type="synonym">Psetta maxima</name>
    <dbReference type="NCBI Taxonomy" id="52904"/>
    <lineage>
        <taxon>Eukaryota</taxon>
        <taxon>Metazoa</taxon>
        <taxon>Chordata</taxon>
        <taxon>Craniata</taxon>
        <taxon>Vertebrata</taxon>
        <taxon>Euteleostomi</taxon>
        <taxon>Actinopterygii</taxon>
        <taxon>Neopterygii</taxon>
        <taxon>Teleostei</taxon>
        <taxon>Neoteleostei</taxon>
        <taxon>Acanthomorphata</taxon>
        <taxon>Carangaria</taxon>
        <taxon>Pleuronectiformes</taxon>
        <taxon>Pleuronectoidei</taxon>
        <taxon>Scophthalmidae</taxon>
        <taxon>Scophthalmus</taxon>
    </lineage>
</organism>
<feature type="transmembrane region" description="Helical" evidence="6">
    <location>
        <begin position="222"/>
        <end position="241"/>
    </location>
</feature>
<dbReference type="Pfam" id="PF13853">
    <property type="entry name" value="7tm_4"/>
    <property type="match status" value="1"/>
</dbReference>
<dbReference type="GO" id="GO:0004930">
    <property type="term" value="F:G protein-coupled receptor activity"/>
    <property type="evidence" value="ECO:0007669"/>
    <property type="project" value="InterPro"/>
</dbReference>
<dbReference type="Gene3D" id="1.20.1070.10">
    <property type="entry name" value="Rhodopsin 7-helix transmembrane proteins"/>
    <property type="match status" value="3"/>
</dbReference>
<gene>
    <name evidence="8" type="ORF">F2P81_016772</name>
</gene>
<dbReference type="PROSITE" id="PS00237">
    <property type="entry name" value="G_PROTEIN_RECEP_F1_1"/>
    <property type="match status" value="3"/>
</dbReference>
<keyword evidence="2 6" id="KW-0812">Transmembrane</keyword>
<reference evidence="8 9" key="1">
    <citation type="submission" date="2019-06" db="EMBL/GenBank/DDBJ databases">
        <title>Draft genomes of female and male turbot (Scophthalmus maximus).</title>
        <authorList>
            <person name="Xu H."/>
            <person name="Xu X.-W."/>
            <person name="Shao C."/>
            <person name="Chen S."/>
        </authorList>
    </citation>
    <scope>NUCLEOTIDE SEQUENCE [LARGE SCALE GENOMIC DNA]</scope>
    <source>
        <strain evidence="8">Ysfricsl-2016a</strain>
        <tissue evidence="8">Blood</tissue>
    </source>
</reference>
<keyword evidence="5" id="KW-0807">Transducer</keyword>
<dbReference type="InterPro" id="IPR000725">
    <property type="entry name" value="Olfact_rcpt"/>
</dbReference>
<keyword evidence="3 6" id="KW-1133">Transmembrane helix</keyword>
<evidence type="ECO:0000256" key="6">
    <source>
        <dbReference type="SAM" id="Phobius"/>
    </source>
</evidence>
<dbReference type="GO" id="GO:0005549">
    <property type="term" value="F:odorant binding"/>
    <property type="evidence" value="ECO:0007669"/>
    <property type="project" value="TreeGrafter"/>
</dbReference>
<dbReference type="PANTHER" id="PTHR26451">
    <property type="entry name" value="G_PROTEIN_RECEP_F1_2 DOMAIN-CONTAINING PROTEIN"/>
    <property type="match status" value="1"/>
</dbReference>
<dbReference type="Proteomes" id="UP000438429">
    <property type="component" value="Unassembled WGS sequence"/>
</dbReference>
<feature type="transmembrane region" description="Helical" evidence="6">
    <location>
        <begin position="25"/>
        <end position="49"/>
    </location>
</feature>
<evidence type="ECO:0000256" key="2">
    <source>
        <dbReference type="ARBA" id="ARBA00022692"/>
    </source>
</evidence>
<evidence type="ECO:0000256" key="4">
    <source>
        <dbReference type="ARBA" id="ARBA00023136"/>
    </source>
</evidence>
<protein>
    <recommendedName>
        <fullName evidence="7">G-protein coupled receptors family 1 profile domain-containing protein</fullName>
    </recommendedName>
</protein>
<accession>A0A6A4SFV7</accession>
<evidence type="ECO:0000256" key="5">
    <source>
        <dbReference type="ARBA" id="ARBA00023224"/>
    </source>
</evidence>
<dbReference type="AlphaFoldDB" id="A0A6A4SFV7"/>
<evidence type="ECO:0000259" key="7">
    <source>
        <dbReference type="PROSITE" id="PS50262"/>
    </source>
</evidence>
<evidence type="ECO:0000313" key="8">
    <source>
        <dbReference type="EMBL" id="KAF0030041.1"/>
    </source>
</evidence>
<dbReference type="SUPFAM" id="SSF81321">
    <property type="entry name" value="Family A G protein-coupled receptor-like"/>
    <property type="match status" value="3"/>
</dbReference>
<sequence length="260" mass="29315">MDDLYNTSSVLLIDFDLSPESVAPAFLFATLSYMVILFCNLILILTIVLNKSLHQPMYIILLNLPVNDLIGSSALFPQMFFVHYLGSVTSFMLLVMALDRFIAICIPLRYPVLITNNTISVLCGVAWFIPLPLMMFFVHYLGSVTSFMLLVMALDRFIAICIPLRYPVLITNNTISVLCGVAWFIPLPLMMFFVHYLGSVTSFMLLVMALDRFIAICIPLRYPVLITNNTISVLCGVAWFIPLPLMFRCSHFVDIAVQST</sequence>
<evidence type="ECO:0000256" key="1">
    <source>
        <dbReference type="ARBA" id="ARBA00004141"/>
    </source>
</evidence>
<keyword evidence="4 6" id="KW-0472">Membrane</keyword>
<comment type="caution">
    <text evidence="8">The sequence shown here is derived from an EMBL/GenBank/DDBJ whole genome shotgun (WGS) entry which is preliminary data.</text>
</comment>
<dbReference type="InterPro" id="IPR017452">
    <property type="entry name" value="GPCR_Rhodpsn_7TM"/>
</dbReference>
<evidence type="ECO:0000256" key="3">
    <source>
        <dbReference type="ARBA" id="ARBA00022989"/>
    </source>
</evidence>
<comment type="subcellular location">
    <subcellularLocation>
        <location evidence="1">Membrane</location>
        <topology evidence="1">Multi-pass membrane protein</topology>
    </subcellularLocation>
</comment>
<proteinExistence type="predicted"/>
<evidence type="ECO:0000313" key="9">
    <source>
        <dbReference type="Proteomes" id="UP000438429"/>
    </source>
</evidence>
<dbReference type="GO" id="GO:0016020">
    <property type="term" value="C:membrane"/>
    <property type="evidence" value="ECO:0007669"/>
    <property type="project" value="UniProtKB-SubCell"/>
</dbReference>
<feature type="domain" description="G-protein coupled receptors family 1 profile" evidence="7">
    <location>
        <begin position="39"/>
        <end position="260"/>
    </location>
</feature>
<name>A0A6A4SFV7_SCOMX</name>
<dbReference type="PANTHER" id="PTHR26451:SF896">
    <property type="entry name" value="ODORANT RECEPTOR-RELATED"/>
    <property type="match status" value="1"/>
</dbReference>
<dbReference type="Pfam" id="PF00001">
    <property type="entry name" value="7tm_1"/>
    <property type="match status" value="1"/>
</dbReference>